<feature type="compositionally biased region" description="Polar residues" evidence="9">
    <location>
        <begin position="40"/>
        <end position="52"/>
    </location>
</feature>
<evidence type="ECO:0000313" key="11">
    <source>
        <dbReference type="Proteomes" id="UP000574390"/>
    </source>
</evidence>
<proteinExistence type="predicted"/>
<keyword evidence="8" id="KW-0539">Nucleus</keyword>
<protein>
    <recommendedName>
        <fullName evidence="12">DNA-directed RNA polymerase II subunit RPB1</fullName>
    </recommendedName>
</protein>
<organism evidence="10 11">
    <name type="scientific">Perkinsus olseni</name>
    <name type="common">Perkinsus atlanticus</name>
    <dbReference type="NCBI Taxonomy" id="32597"/>
    <lineage>
        <taxon>Eukaryota</taxon>
        <taxon>Sar</taxon>
        <taxon>Alveolata</taxon>
        <taxon>Perkinsozoa</taxon>
        <taxon>Perkinsea</taxon>
        <taxon>Perkinsida</taxon>
        <taxon>Perkinsidae</taxon>
        <taxon>Perkinsus</taxon>
    </lineage>
</organism>
<keyword evidence="5" id="KW-0862">Zinc</keyword>
<comment type="caution">
    <text evidence="10">The sequence shown here is derived from an EMBL/GenBank/DDBJ whole genome shotgun (WGS) entry which is preliminary data.</text>
</comment>
<comment type="subcellular location">
    <subcellularLocation>
        <location evidence="1">Nucleus</location>
    </subcellularLocation>
</comment>
<feature type="compositionally biased region" description="Low complexity" evidence="9">
    <location>
        <begin position="77"/>
        <end position="123"/>
    </location>
</feature>
<evidence type="ECO:0000256" key="2">
    <source>
        <dbReference type="ARBA" id="ARBA00022553"/>
    </source>
</evidence>
<evidence type="ECO:0000256" key="6">
    <source>
        <dbReference type="ARBA" id="ARBA00023125"/>
    </source>
</evidence>
<feature type="compositionally biased region" description="Polar residues" evidence="9">
    <location>
        <begin position="24"/>
        <end position="33"/>
    </location>
</feature>
<feature type="region of interest" description="Disordered" evidence="9">
    <location>
        <begin position="21"/>
        <end position="123"/>
    </location>
</feature>
<keyword evidence="4" id="KW-0677">Repeat</keyword>
<dbReference type="AlphaFoldDB" id="A0A7J6T8V8"/>
<dbReference type="InterPro" id="IPR000684">
    <property type="entry name" value="RNA_pol_II_repeat_euk"/>
</dbReference>
<accession>A0A7J6T8V8</accession>
<dbReference type="EMBL" id="JABANM010009075">
    <property type="protein sequence ID" value="KAF4741533.1"/>
    <property type="molecule type" value="Genomic_DNA"/>
</dbReference>
<dbReference type="GO" id="GO:0005634">
    <property type="term" value="C:nucleus"/>
    <property type="evidence" value="ECO:0007669"/>
    <property type="project" value="UniProtKB-SubCell"/>
</dbReference>
<keyword evidence="3" id="KW-0479">Metal-binding</keyword>
<evidence type="ECO:0000256" key="9">
    <source>
        <dbReference type="SAM" id="MobiDB-lite"/>
    </source>
</evidence>
<reference evidence="10 11" key="1">
    <citation type="submission" date="2020-04" db="EMBL/GenBank/DDBJ databases">
        <title>Perkinsus olseni comparative genomics.</title>
        <authorList>
            <person name="Bogema D.R."/>
        </authorList>
    </citation>
    <scope>NUCLEOTIDE SEQUENCE [LARGE SCALE GENOMIC DNA]</scope>
    <source>
        <strain evidence="10">ATCC PRA-205</strain>
    </source>
</reference>
<evidence type="ECO:0000256" key="8">
    <source>
        <dbReference type="ARBA" id="ARBA00023242"/>
    </source>
</evidence>
<evidence type="ECO:0008006" key="12">
    <source>
        <dbReference type="Google" id="ProtNLM"/>
    </source>
</evidence>
<keyword evidence="6" id="KW-0238">DNA-binding</keyword>
<dbReference type="GO" id="GO:0046872">
    <property type="term" value="F:metal ion binding"/>
    <property type="evidence" value="ECO:0007669"/>
    <property type="project" value="UniProtKB-KW"/>
</dbReference>
<dbReference type="Proteomes" id="UP000574390">
    <property type="component" value="Unassembled WGS sequence"/>
</dbReference>
<evidence type="ECO:0000256" key="3">
    <source>
        <dbReference type="ARBA" id="ARBA00022723"/>
    </source>
</evidence>
<dbReference type="Pfam" id="PF05001">
    <property type="entry name" value="RNA_pol_Rpb1_R"/>
    <property type="match status" value="3"/>
</dbReference>
<evidence type="ECO:0000256" key="1">
    <source>
        <dbReference type="ARBA" id="ARBA00004123"/>
    </source>
</evidence>
<dbReference type="GO" id="GO:0006366">
    <property type="term" value="P:transcription by RNA polymerase II"/>
    <property type="evidence" value="ECO:0007669"/>
    <property type="project" value="InterPro"/>
</dbReference>
<name>A0A7J6T8V8_PEROL</name>
<evidence type="ECO:0000313" key="10">
    <source>
        <dbReference type="EMBL" id="KAF4741533.1"/>
    </source>
</evidence>
<keyword evidence="2" id="KW-0597">Phosphoprotein</keyword>
<dbReference type="PROSITE" id="PS00115">
    <property type="entry name" value="RNA_POL_II_REPEAT"/>
    <property type="match status" value="3"/>
</dbReference>
<evidence type="ECO:0000256" key="4">
    <source>
        <dbReference type="ARBA" id="ARBA00022737"/>
    </source>
</evidence>
<sequence length="123" mass="12061">MLSPTSGMMASGMYDAMSPGGAFSPTSYAQSPGSALMSPFSPSAMSEFTPSASVGGGMTPFSPFSEAGPMTPGSALSPSYSPTSPSSGPASAAMSPSYSPTSPAYSPTSPAYSPTSPAYSPTT</sequence>
<keyword evidence="7" id="KW-0804">Transcription</keyword>
<gene>
    <name evidence="10" type="ORF">FOZ62_015030</name>
</gene>
<dbReference type="GO" id="GO:0003677">
    <property type="term" value="F:DNA binding"/>
    <property type="evidence" value="ECO:0007669"/>
    <property type="project" value="UniProtKB-KW"/>
</dbReference>
<evidence type="ECO:0000256" key="5">
    <source>
        <dbReference type="ARBA" id="ARBA00022833"/>
    </source>
</evidence>
<evidence type="ECO:0000256" key="7">
    <source>
        <dbReference type="ARBA" id="ARBA00023163"/>
    </source>
</evidence>